<dbReference type="Proteomes" id="UP001603857">
    <property type="component" value="Unassembled WGS sequence"/>
</dbReference>
<protein>
    <submittedName>
        <fullName evidence="1">Uncharacterized protein</fullName>
    </submittedName>
</protein>
<accession>A0ABD1M2A6</accession>
<proteinExistence type="predicted"/>
<gene>
    <name evidence="1" type="ORF">Fmac_017486</name>
</gene>
<organism evidence="1 2">
    <name type="scientific">Flemingia macrophylla</name>
    <dbReference type="NCBI Taxonomy" id="520843"/>
    <lineage>
        <taxon>Eukaryota</taxon>
        <taxon>Viridiplantae</taxon>
        <taxon>Streptophyta</taxon>
        <taxon>Embryophyta</taxon>
        <taxon>Tracheophyta</taxon>
        <taxon>Spermatophyta</taxon>
        <taxon>Magnoliopsida</taxon>
        <taxon>eudicotyledons</taxon>
        <taxon>Gunneridae</taxon>
        <taxon>Pentapetalae</taxon>
        <taxon>rosids</taxon>
        <taxon>fabids</taxon>
        <taxon>Fabales</taxon>
        <taxon>Fabaceae</taxon>
        <taxon>Papilionoideae</taxon>
        <taxon>50 kb inversion clade</taxon>
        <taxon>NPAAA clade</taxon>
        <taxon>indigoferoid/millettioid clade</taxon>
        <taxon>Phaseoleae</taxon>
        <taxon>Flemingia</taxon>
    </lineage>
</organism>
<evidence type="ECO:0000313" key="2">
    <source>
        <dbReference type="Proteomes" id="UP001603857"/>
    </source>
</evidence>
<dbReference type="EMBL" id="JBGMDY010000006">
    <property type="protein sequence ID" value="KAL2329905.1"/>
    <property type="molecule type" value="Genomic_DNA"/>
</dbReference>
<reference evidence="1 2" key="1">
    <citation type="submission" date="2024-08" db="EMBL/GenBank/DDBJ databases">
        <title>Insights into the chromosomal genome structure of Flemingia macrophylla.</title>
        <authorList>
            <person name="Ding Y."/>
            <person name="Zhao Y."/>
            <person name="Bi W."/>
            <person name="Wu M."/>
            <person name="Zhao G."/>
            <person name="Gong Y."/>
            <person name="Li W."/>
            <person name="Zhang P."/>
        </authorList>
    </citation>
    <scope>NUCLEOTIDE SEQUENCE [LARGE SCALE GENOMIC DNA]</scope>
    <source>
        <strain evidence="1">DYQJB</strain>
        <tissue evidence="1">Leaf</tissue>
    </source>
</reference>
<sequence length="205" mass="23116">MQLVHKTFLFKVDFKNNSSKFSISFRIKKVCADDSIIDQFKQLSDGNEDVNMAVADEYDKSYFSNLPLITPLENFVDVAQFNCSGHEAHTSEASLRLESHALLEFKASFVLSLSCVWSLFRLESHTSKASLSLKPISSRVSHASGAYFSLMRLKPSSSRASCVWSLMRLKPPCETQAYEASLHLEPHASEASFIWNLMRLESYAS</sequence>
<evidence type="ECO:0000313" key="1">
    <source>
        <dbReference type="EMBL" id="KAL2329905.1"/>
    </source>
</evidence>
<dbReference type="AlphaFoldDB" id="A0ABD1M2A6"/>
<name>A0ABD1M2A6_9FABA</name>
<keyword evidence="2" id="KW-1185">Reference proteome</keyword>
<comment type="caution">
    <text evidence="1">The sequence shown here is derived from an EMBL/GenBank/DDBJ whole genome shotgun (WGS) entry which is preliminary data.</text>
</comment>